<dbReference type="Proteomes" id="UP000244064">
    <property type="component" value="Unassembled WGS sequence"/>
</dbReference>
<dbReference type="AlphaFoldDB" id="A0A2T5P4X2"/>
<reference evidence="5 6" key="1">
    <citation type="submission" date="2018-04" db="EMBL/GenBank/DDBJ databases">
        <title>Pseudomonas sp. nov., isolated from mangrove soil.</title>
        <authorList>
            <person name="Chen C."/>
        </authorList>
    </citation>
    <scope>NUCLEOTIDE SEQUENCE [LARGE SCALE GENOMIC DNA]</scope>
    <source>
        <strain evidence="5 6">TC-11</strain>
    </source>
</reference>
<keyword evidence="1" id="KW-0805">Transcription regulation</keyword>
<evidence type="ECO:0000313" key="5">
    <source>
        <dbReference type="EMBL" id="PTU72727.1"/>
    </source>
</evidence>
<accession>A0A2T5P4X2</accession>
<dbReference type="InterPro" id="IPR009057">
    <property type="entry name" value="Homeodomain-like_sf"/>
</dbReference>
<dbReference type="GO" id="GO:0009893">
    <property type="term" value="P:positive regulation of metabolic process"/>
    <property type="evidence" value="ECO:0007669"/>
    <property type="project" value="UniProtKB-ARBA"/>
</dbReference>
<dbReference type="PROSITE" id="PS00041">
    <property type="entry name" value="HTH_ARAC_FAMILY_1"/>
    <property type="match status" value="1"/>
</dbReference>
<dbReference type="GO" id="GO:0003700">
    <property type="term" value="F:DNA-binding transcription factor activity"/>
    <property type="evidence" value="ECO:0007669"/>
    <property type="project" value="InterPro"/>
</dbReference>
<keyword evidence="3" id="KW-0804">Transcription</keyword>
<evidence type="ECO:0000256" key="1">
    <source>
        <dbReference type="ARBA" id="ARBA00023015"/>
    </source>
</evidence>
<dbReference type="PROSITE" id="PS01124">
    <property type="entry name" value="HTH_ARAC_FAMILY_2"/>
    <property type="match status" value="1"/>
</dbReference>
<organism evidence="5 6">
    <name type="scientific">Pseudomonas mangrovi</name>
    <dbReference type="NCBI Taxonomy" id="2161748"/>
    <lineage>
        <taxon>Bacteria</taxon>
        <taxon>Pseudomonadati</taxon>
        <taxon>Pseudomonadota</taxon>
        <taxon>Gammaproteobacteria</taxon>
        <taxon>Pseudomonadales</taxon>
        <taxon>Pseudomonadaceae</taxon>
        <taxon>Pseudomonas</taxon>
    </lineage>
</organism>
<dbReference type="InterPro" id="IPR029062">
    <property type="entry name" value="Class_I_gatase-like"/>
</dbReference>
<dbReference type="EMBL" id="QASN01000022">
    <property type="protein sequence ID" value="PTU72727.1"/>
    <property type="molecule type" value="Genomic_DNA"/>
</dbReference>
<sequence length="322" mass="35101">MPTTLRIGLLLFPGCMPAGLLAFADMLHAANRRTGLALFETHFVAAQPGPVDCAHGLVLAASHGLAELPLGAVLIPGFWAESAQQVEATLADNASLLASLAKLGKRCRVWSYCTGVCLAAASGRLDGQPATATWWLADALLLRYPRVSWQYERNCVFTERTGTASGVNGYLPLAQALIERQVSATVFHDLNRLMVLPRPTQAHGAFQALSLIEQASPLLRRLHTLVQGLPAERITVRALAEALGMTERTLARKVRAETGSAVASYARRIKLNQVSERLILTSVPLKTISSELGFSSDSNLRRMFKELTELTPAQYRQRFARF</sequence>
<dbReference type="SMART" id="SM00342">
    <property type="entry name" value="HTH_ARAC"/>
    <property type="match status" value="1"/>
</dbReference>
<dbReference type="InterPro" id="IPR018060">
    <property type="entry name" value="HTH_AraC"/>
</dbReference>
<dbReference type="GO" id="GO:0043565">
    <property type="term" value="F:sequence-specific DNA binding"/>
    <property type="evidence" value="ECO:0007669"/>
    <property type="project" value="InterPro"/>
</dbReference>
<comment type="caution">
    <text evidence="5">The sequence shown here is derived from an EMBL/GenBank/DDBJ whole genome shotgun (WGS) entry which is preliminary data.</text>
</comment>
<protein>
    <submittedName>
        <fullName evidence="5">AraC family transcriptional regulator</fullName>
    </submittedName>
</protein>
<dbReference type="Gene3D" id="3.40.50.880">
    <property type="match status" value="1"/>
</dbReference>
<dbReference type="PANTHER" id="PTHR43130:SF3">
    <property type="entry name" value="HTH-TYPE TRANSCRIPTIONAL REGULATOR RV1931C"/>
    <property type="match status" value="1"/>
</dbReference>
<dbReference type="PANTHER" id="PTHR43130">
    <property type="entry name" value="ARAC-FAMILY TRANSCRIPTIONAL REGULATOR"/>
    <property type="match status" value="1"/>
</dbReference>
<gene>
    <name evidence="5" type="ORF">DBO85_18400</name>
</gene>
<evidence type="ECO:0000259" key="4">
    <source>
        <dbReference type="PROSITE" id="PS01124"/>
    </source>
</evidence>
<dbReference type="SUPFAM" id="SSF46689">
    <property type="entry name" value="Homeodomain-like"/>
    <property type="match status" value="1"/>
</dbReference>
<dbReference type="InterPro" id="IPR052158">
    <property type="entry name" value="INH-QAR"/>
</dbReference>
<feature type="domain" description="HTH araC/xylS-type" evidence="4">
    <location>
        <begin position="220"/>
        <end position="318"/>
    </location>
</feature>
<evidence type="ECO:0000313" key="6">
    <source>
        <dbReference type="Proteomes" id="UP000244064"/>
    </source>
</evidence>
<evidence type="ECO:0000256" key="2">
    <source>
        <dbReference type="ARBA" id="ARBA00023125"/>
    </source>
</evidence>
<proteinExistence type="predicted"/>
<keyword evidence="2" id="KW-0238">DNA-binding</keyword>
<dbReference type="Pfam" id="PF12833">
    <property type="entry name" value="HTH_18"/>
    <property type="match status" value="1"/>
</dbReference>
<name>A0A2T5P4X2_9PSED</name>
<keyword evidence="6" id="KW-1185">Reference proteome</keyword>
<dbReference type="Gene3D" id="1.10.10.60">
    <property type="entry name" value="Homeodomain-like"/>
    <property type="match status" value="1"/>
</dbReference>
<dbReference type="InterPro" id="IPR018062">
    <property type="entry name" value="HTH_AraC-typ_CS"/>
</dbReference>
<evidence type="ECO:0000256" key="3">
    <source>
        <dbReference type="ARBA" id="ARBA00023163"/>
    </source>
</evidence>
<dbReference type="OrthoDB" id="9803764at2"/>
<dbReference type="SUPFAM" id="SSF52317">
    <property type="entry name" value="Class I glutamine amidotransferase-like"/>
    <property type="match status" value="1"/>
</dbReference>